<dbReference type="AlphaFoldDB" id="A0AB38EBS3"/>
<dbReference type="GO" id="GO:0016705">
    <property type="term" value="F:oxidoreductase activity, acting on paired donors, with incorporation or reduction of molecular oxygen"/>
    <property type="evidence" value="ECO:0007669"/>
    <property type="project" value="UniProtKB-UniRule"/>
</dbReference>
<evidence type="ECO:0000256" key="2">
    <source>
        <dbReference type="SAM" id="MobiDB-lite"/>
    </source>
</evidence>
<comment type="similarity">
    <text evidence="1">Belongs to the TrhO family.</text>
</comment>
<dbReference type="Pfam" id="PF00581">
    <property type="entry name" value="Rhodanese"/>
    <property type="match status" value="1"/>
</dbReference>
<dbReference type="PANTHER" id="PTHR43268:SF3">
    <property type="entry name" value="RHODANESE-LIKE DOMAIN-CONTAINING PROTEIN 7-RELATED"/>
    <property type="match status" value="1"/>
</dbReference>
<dbReference type="PANTHER" id="PTHR43268">
    <property type="entry name" value="THIOSULFATE SULFURTRANSFERASE/RHODANESE-LIKE DOMAIN-CONTAINING PROTEIN 2"/>
    <property type="match status" value="1"/>
</dbReference>
<dbReference type="EMBL" id="ODAM01000046">
    <property type="protein sequence ID" value="SOQ07989.1"/>
    <property type="molecule type" value="Genomic_DNA"/>
</dbReference>
<name>A0AB38EBS3_9PSED</name>
<dbReference type="InterPro" id="IPR001763">
    <property type="entry name" value="Rhodanese-like_dom"/>
</dbReference>
<protein>
    <recommendedName>
        <fullName evidence="1">tRNA uridine(34) hydroxylase</fullName>
        <ecNumber evidence="1">1.14.-.-</ecNumber>
    </recommendedName>
    <alternativeName>
        <fullName evidence="1">tRNA hydroxylation protein O</fullName>
    </alternativeName>
</protein>
<comment type="caution">
    <text evidence="4">The sequence shown here is derived from an EMBL/GenBank/DDBJ whole genome shotgun (WGS) entry which is preliminary data.</text>
</comment>
<keyword evidence="1" id="KW-0819">tRNA processing</keyword>
<dbReference type="InterPro" id="IPR036873">
    <property type="entry name" value="Rhodanese-like_dom_sf"/>
</dbReference>
<sequence length="317" mass="35883">MTQESINQPIVVAALYKFVILSDYVAFREPLLQAMVDNGVKGTLLIADEGINGTVSGSREGIDGLMAWLKSDPRLIDIDHKESYCDEQPFYRTKVKLKKEIVTLGVEGVDPNKSVGTYVEPKDWNDLITDPEVLLIDTRNDYEVSIGTFEGAIDPKTTSFREFPEYIKAHFDPAVHKKVAMFCTGGIRCEKASSYMLGEGFEEVYHLKGGILKYLEEVPEQESQWRGECFVFDNRVTVRHDLTEGDYDQCHACRTPISVEDRASEHYAPGVSCPHCWDSLSEKTRRSAIDRQKQIELAKARNQPHPIGRNYRLPSEA</sequence>
<evidence type="ECO:0000313" key="5">
    <source>
        <dbReference type="Proteomes" id="UP000237580"/>
    </source>
</evidence>
<evidence type="ECO:0000313" key="4">
    <source>
        <dbReference type="EMBL" id="SOQ07989.1"/>
    </source>
</evidence>
<dbReference type="CDD" id="cd01518">
    <property type="entry name" value="RHOD_YceA"/>
    <property type="match status" value="1"/>
</dbReference>
<comment type="function">
    <text evidence="1">Catalyzes oxygen-dependent 5-hydroxyuridine (ho5U) modification at position 34 in tRNAs.</text>
</comment>
<dbReference type="RefSeq" id="WP_080439356.1">
    <property type="nucleotide sequence ID" value="NZ_ODAL01000052.1"/>
</dbReference>
<evidence type="ECO:0000256" key="1">
    <source>
        <dbReference type="HAMAP-Rule" id="MF_00469"/>
    </source>
</evidence>
<dbReference type="Pfam" id="PF17773">
    <property type="entry name" value="UPF0176_N"/>
    <property type="match status" value="1"/>
</dbReference>
<dbReference type="EC" id="1.14.-.-" evidence="1"/>
<dbReference type="Proteomes" id="UP000237580">
    <property type="component" value="Unassembled WGS sequence"/>
</dbReference>
<accession>A0AB38EBS3</accession>
<dbReference type="HAMAP" id="MF_00469">
    <property type="entry name" value="TrhO"/>
    <property type="match status" value="1"/>
</dbReference>
<evidence type="ECO:0000259" key="3">
    <source>
        <dbReference type="PROSITE" id="PS50206"/>
    </source>
</evidence>
<dbReference type="SUPFAM" id="SSF52821">
    <property type="entry name" value="Rhodanese/Cell cycle control phosphatase"/>
    <property type="match status" value="1"/>
</dbReference>
<reference evidence="4 5" key="1">
    <citation type="submission" date="2017-11" db="EMBL/GenBank/DDBJ databases">
        <authorList>
            <person name="Blom J."/>
        </authorList>
    </citation>
    <scope>NUCLEOTIDE SEQUENCE [LARGE SCALE GENOMIC DNA]</scope>
    <source>
        <strain evidence="4">NCPPB 2254</strain>
    </source>
</reference>
<dbReference type="NCBIfam" id="NF001136">
    <property type="entry name" value="PRK00142.1-4"/>
    <property type="match status" value="1"/>
</dbReference>
<dbReference type="InterPro" id="IPR020936">
    <property type="entry name" value="TrhO"/>
</dbReference>
<feature type="domain" description="Rhodanese" evidence="3">
    <location>
        <begin position="129"/>
        <end position="223"/>
    </location>
</feature>
<comment type="catalytic activity">
    <reaction evidence="1">
        <text>uridine(34) in tRNA + AH2 + O2 = 5-hydroxyuridine(34) in tRNA + A + H2O</text>
        <dbReference type="Rhea" id="RHEA:64224"/>
        <dbReference type="Rhea" id="RHEA-COMP:11727"/>
        <dbReference type="Rhea" id="RHEA-COMP:13381"/>
        <dbReference type="ChEBI" id="CHEBI:13193"/>
        <dbReference type="ChEBI" id="CHEBI:15377"/>
        <dbReference type="ChEBI" id="CHEBI:15379"/>
        <dbReference type="ChEBI" id="CHEBI:17499"/>
        <dbReference type="ChEBI" id="CHEBI:65315"/>
        <dbReference type="ChEBI" id="CHEBI:136877"/>
    </reaction>
</comment>
<dbReference type="Gene3D" id="3.30.70.100">
    <property type="match status" value="1"/>
</dbReference>
<organism evidence="4 5">
    <name type="scientific">Pseudomonas syringae pv. persicae</name>
    <dbReference type="NCBI Taxonomy" id="237306"/>
    <lineage>
        <taxon>Bacteria</taxon>
        <taxon>Pseudomonadati</taxon>
        <taxon>Pseudomonadota</taxon>
        <taxon>Gammaproteobacteria</taxon>
        <taxon>Pseudomonadales</taxon>
        <taxon>Pseudomonadaceae</taxon>
        <taxon>Pseudomonas</taxon>
    </lineage>
</organism>
<keyword evidence="1" id="KW-0560">Oxidoreductase</keyword>
<dbReference type="PROSITE" id="PS50206">
    <property type="entry name" value="RHODANESE_3"/>
    <property type="match status" value="1"/>
</dbReference>
<proteinExistence type="inferred from homology"/>
<dbReference type="InterPro" id="IPR040503">
    <property type="entry name" value="TRHO_N"/>
</dbReference>
<dbReference type="Gene3D" id="3.40.250.10">
    <property type="entry name" value="Rhodanese-like domain"/>
    <property type="match status" value="1"/>
</dbReference>
<feature type="region of interest" description="Disordered" evidence="2">
    <location>
        <begin position="298"/>
        <end position="317"/>
    </location>
</feature>
<gene>
    <name evidence="1" type="primary">trhO</name>
    <name evidence="4" type="ORF">NCPPB2254_01615</name>
</gene>
<dbReference type="GO" id="GO:0006400">
    <property type="term" value="P:tRNA modification"/>
    <property type="evidence" value="ECO:0007669"/>
    <property type="project" value="UniProtKB-UniRule"/>
</dbReference>
<dbReference type="SMART" id="SM00450">
    <property type="entry name" value="RHOD"/>
    <property type="match status" value="1"/>
</dbReference>